<keyword evidence="13 19" id="KW-1133">Transmembrane helix</keyword>
<feature type="binding site" evidence="17">
    <location>
        <begin position="472"/>
        <end position="479"/>
    </location>
    <ligand>
        <name>ATP</name>
        <dbReference type="ChEBI" id="CHEBI:30616"/>
    </ligand>
</feature>
<dbReference type="FunFam" id="3.40.50.300:FF:000225">
    <property type="entry name" value="Thymidylate kinase"/>
    <property type="match status" value="1"/>
</dbReference>
<dbReference type="NCBIfam" id="TIGR00041">
    <property type="entry name" value="DTMP_kinase"/>
    <property type="match status" value="1"/>
</dbReference>
<dbReference type="CDD" id="cd01672">
    <property type="entry name" value="TMPK"/>
    <property type="match status" value="1"/>
</dbReference>
<evidence type="ECO:0000259" key="20">
    <source>
        <dbReference type="PROSITE" id="PS50850"/>
    </source>
</evidence>
<dbReference type="Pfam" id="PF02223">
    <property type="entry name" value="Thymidylate_kin"/>
    <property type="match status" value="1"/>
</dbReference>
<dbReference type="HAMAP" id="MF_00165">
    <property type="entry name" value="Thymidylate_kinase"/>
    <property type="match status" value="1"/>
</dbReference>
<evidence type="ECO:0000256" key="7">
    <source>
        <dbReference type="ARBA" id="ARBA00022679"/>
    </source>
</evidence>
<comment type="similarity">
    <text evidence="2 17">Belongs to the thymidylate kinase family.</text>
</comment>
<dbReference type="CDD" id="cd06173">
    <property type="entry name" value="MFS_MefA_like"/>
    <property type="match status" value="1"/>
</dbReference>
<evidence type="ECO:0000256" key="9">
    <source>
        <dbReference type="ARBA" id="ARBA00022727"/>
    </source>
</evidence>
<dbReference type="GO" id="GO:0022857">
    <property type="term" value="F:transmembrane transporter activity"/>
    <property type="evidence" value="ECO:0007669"/>
    <property type="project" value="InterPro"/>
</dbReference>
<dbReference type="SUPFAM" id="SSF103473">
    <property type="entry name" value="MFS general substrate transporter"/>
    <property type="match status" value="1"/>
</dbReference>
<evidence type="ECO:0000256" key="11">
    <source>
        <dbReference type="ARBA" id="ARBA00022777"/>
    </source>
</evidence>
<dbReference type="InterPro" id="IPR039430">
    <property type="entry name" value="Thymidylate_kin-like_dom"/>
</dbReference>
<dbReference type="PANTHER" id="PTHR43266:SF2">
    <property type="entry name" value="MAJOR FACILITATOR SUPERFAMILY (MFS) PROFILE DOMAIN-CONTAINING PROTEIN"/>
    <property type="match status" value="1"/>
</dbReference>
<dbReference type="Gene3D" id="3.40.50.300">
    <property type="entry name" value="P-loop containing nucleotide triphosphate hydrolases"/>
    <property type="match status" value="1"/>
</dbReference>
<evidence type="ECO:0000256" key="3">
    <source>
        <dbReference type="ARBA" id="ARBA00012980"/>
    </source>
</evidence>
<gene>
    <name evidence="17" type="primary">tmk</name>
    <name evidence="21" type="ORF">CLV72_105238</name>
</gene>
<evidence type="ECO:0000256" key="2">
    <source>
        <dbReference type="ARBA" id="ARBA00009776"/>
    </source>
</evidence>
<reference evidence="21 22" key="1">
    <citation type="submission" date="2018-03" db="EMBL/GenBank/DDBJ databases">
        <title>Genomic Encyclopedia of Archaeal and Bacterial Type Strains, Phase II (KMG-II): from individual species to whole genera.</title>
        <authorList>
            <person name="Goeker M."/>
        </authorList>
    </citation>
    <scope>NUCLEOTIDE SEQUENCE [LARGE SCALE GENOMIC DNA]</scope>
    <source>
        <strain evidence="21 22">DSM 45601</strain>
    </source>
</reference>
<evidence type="ECO:0000256" key="13">
    <source>
        <dbReference type="ARBA" id="ARBA00022989"/>
    </source>
</evidence>
<comment type="caution">
    <text evidence="21">The sequence shown here is derived from an EMBL/GenBank/DDBJ whole genome shotgun (WGS) entry which is preliminary data.</text>
</comment>
<evidence type="ECO:0000256" key="17">
    <source>
        <dbReference type="HAMAP-Rule" id="MF_00165"/>
    </source>
</evidence>
<dbReference type="AlphaFoldDB" id="A0A2T0Q256"/>
<feature type="transmembrane region" description="Helical" evidence="19">
    <location>
        <begin position="248"/>
        <end position="267"/>
    </location>
</feature>
<dbReference type="InterPro" id="IPR010290">
    <property type="entry name" value="TM_effector"/>
</dbReference>
<feature type="transmembrane region" description="Helical" evidence="19">
    <location>
        <begin position="335"/>
        <end position="358"/>
    </location>
</feature>
<evidence type="ECO:0000256" key="16">
    <source>
        <dbReference type="ARBA" id="ARBA00057735"/>
    </source>
</evidence>
<dbReference type="OrthoDB" id="9774907at2"/>
<dbReference type="Gene3D" id="1.20.1250.20">
    <property type="entry name" value="MFS general substrate transporter like domains"/>
    <property type="match status" value="1"/>
</dbReference>
<evidence type="ECO:0000256" key="18">
    <source>
        <dbReference type="SAM" id="MobiDB-lite"/>
    </source>
</evidence>
<keyword evidence="5" id="KW-0813">Transport</keyword>
<accession>A0A2T0Q256</accession>
<dbReference type="RefSeq" id="WP_106247642.1">
    <property type="nucleotide sequence ID" value="NZ_PVZC01000005.1"/>
</dbReference>
<evidence type="ECO:0000256" key="10">
    <source>
        <dbReference type="ARBA" id="ARBA00022741"/>
    </source>
</evidence>
<keyword evidence="11 17" id="KW-0418">Kinase</keyword>
<keyword evidence="7 17" id="KW-0808">Transferase</keyword>
<evidence type="ECO:0000256" key="12">
    <source>
        <dbReference type="ARBA" id="ARBA00022840"/>
    </source>
</evidence>
<dbReference type="InterPro" id="IPR036259">
    <property type="entry name" value="MFS_trans_sf"/>
</dbReference>
<proteinExistence type="inferred from homology"/>
<feature type="transmembrane region" description="Helical" evidence="19">
    <location>
        <begin position="194"/>
        <end position="215"/>
    </location>
</feature>
<keyword evidence="14 19" id="KW-0472">Membrane</keyword>
<comment type="catalytic activity">
    <reaction evidence="15 17">
        <text>dTMP + ATP = dTDP + ADP</text>
        <dbReference type="Rhea" id="RHEA:13517"/>
        <dbReference type="ChEBI" id="CHEBI:30616"/>
        <dbReference type="ChEBI" id="CHEBI:58369"/>
        <dbReference type="ChEBI" id="CHEBI:63528"/>
        <dbReference type="ChEBI" id="CHEBI:456216"/>
        <dbReference type="EC" id="2.7.4.9"/>
    </reaction>
</comment>
<keyword evidence="6" id="KW-1003">Cell membrane</keyword>
<evidence type="ECO:0000256" key="15">
    <source>
        <dbReference type="ARBA" id="ARBA00048743"/>
    </source>
</evidence>
<evidence type="ECO:0000313" key="22">
    <source>
        <dbReference type="Proteomes" id="UP000237846"/>
    </source>
</evidence>
<dbReference type="InterPro" id="IPR018094">
    <property type="entry name" value="Thymidylate_kinase"/>
</dbReference>
<feature type="transmembrane region" description="Helical" evidence="19">
    <location>
        <begin position="415"/>
        <end position="432"/>
    </location>
</feature>
<keyword evidence="12 17" id="KW-0067">ATP-binding</keyword>
<feature type="region of interest" description="Disordered" evidence="18">
    <location>
        <begin position="602"/>
        <end position="621"/>
    </location>
</feature>
<evidence type="ECO:0000313" key="21">
    <source>
        <dbReference type="EMBL" id="PRX97886.1"/>
    </source>
</evidence>
<dbReference type="SUPFAM" id="SSF52540">
    <property type="entry name" value="P-loop containing nucleoside triphosphate hydrolases"/>
    <property type="match status" value="1"/>
</dbReference>
<feature type="compositionally biased region" description="Basic and acidic residues" evidence="18">
    <location>
        <begin position="610"/>
        <end position="621"/>
    </location>
</feature>
<feature type="domain" description="Major facilitator superfamily (MFS) profile" evidence="20">
    <location>
        <begin position="25"/>
        <end position="439"/>
    </location>
</feature>
<evidence type="ECO:0000256" key="14">
    <source>
        <dbReference type="ARBA" id="ARBA00023136"/>
    </source>
</evidence>
<dbReference type="InterPro" id="IPR020846">
    <property type="entry name" value="MFS_dom"/>
</dbReference>
<dbReference type="GO" id="GO:0004798">
    <property type="term" value="F:dTMP kinase activity"/>
    <property type="evidence" value="ECO:0007669"/>
    <property type="project" value="UniProtKB-UniRule"/>
</dbReference>
<feature type="region of interest" description="Disordered" evidence="18">
    <location>
        <begin position="664"/>
        <end position="686"/>
    </location>
</feature>
<evidence type="ECO:0000256" key="19">
    <source>
        <dbReference type="SAM" id="Phobius"/>
    </source>
</evidence>
<organism evidence="21 22">
    <name type="scientific">Allonocardiopsis opalescens</name>
    <dbReference type="NCBI Taxonomy" id="1144618"/>
    <lineage>
        <taxon>Bacteria</taxon>
        <taxon>Bacillati</taxon>
        <taxon>Actinomycetota</taxon>
        <taxon>Actinomycetes</taxon>
        <taxon>Streptosporangiales</taxon>
        <taxon>Allonocardiopsis</taxon>
    </lineage>
</organism>
<comment type="function">
    <text evidence="16 17">Phosphorylation of dTMP to form dTDP in both de novo and salvage pathways of dTTP synthesis.</text>
</comment>
<keyword evidence="9 17" id="KW-0545">Nucleotide biosynthesis</keyword>
<dbReference type="PROSITE" id="PS50850">
    <property type="entry name" value="MFS"/>
    <property type="match status" value="1"/>
</dbReference>
<dbReference type="EC" id="2.7.4.9" evidence="3 17"/>
<evidence type="ECO:0000256" key="6">
    <source>
        <dbReference type="ARBA" id="ARBA00022475"/>
    </source>
</evidence>
<dbReference type="InterPro" id="IPR027417">
    <property type="entry name" value="P-loop_NTPase"/>
</dbReference>
<evidence type="ECO:0000256" key="5">
    <source>
        <dbReference type="ARBA" id="ARBA00022448"/>
    </source>
</evidence>
<feature type="transmembrane region" description="Helical" evidence="19">
    <location>
        <begin position="311"/>
        <end position="329"/>
    </location>
</feature>
<keyword evidence="8 19" id="KW-0812">Transmembrane</keyword>
<dbReference type="Pfam" id="PF05977">
    <property type="entry name" value="MFS_3"/>
    <property type="match status" value="1"/>
</dbReference>
<dbReference type="PANTHER" id="PTHR43266">
    <property type="entry name" value="MACROLIDE-EFFLUX PROTEIN"/>
    <property type="match status" value="1"/>
</dbReference>
<evidence type="ECO:0000256" key="8">
    <source>
        <dbReference type="ARBA" id="ARBA00022692"/>
    </source>
</evidence>
<feature type="transmembrane region" description="Helical" evidence="19">
    <location>
        <begin position="62"/>
        <end position="85"/>
    </location>
</feature>
<sequence length="686" mass="73711">MTRSGRSEARGEPRTVLAIKPFRRFWLVLSLSSLGDWLSLLALMSMAAMLTADQAAWLQGTAVSAVVVVQLLPTLVLGPIAGALADRFDRRLNMVVGDILRALLYISMPLVGELWWLLIANFLAQTVSLFWAPAKEATVPNLVPRQRLEEANRLFLVTTYGSMPIAAGLYTLLATVGTVSVRLFPDFALNQNDIALFLNGATYLVAALVVFRLPIPPMQPTEGERQPSVWRQIVDGWRFAASTPVVRGLLVGMLGAFAAGGLVVGVARLYVTLLQAGDAGFGILVGSVFTGMALGMFVAPRVVRDFSRYRLFGLAIAASGVALLLMALIPNMVIAAFLTGTVGAGAGIAWMIGLTLLGTEVSDEIRGRTFAFLQAMAKVVLMVAVAAGPILGGLIPNRTQRLGADIALTFGGSNVVLLVGAAIALLVGWYSYTQMDDRRGTSLIADVVTAVRGAPPDVAAKRTSGTLIALEGGEGAGKSTQARLLAIWLREQGYDVVATHEPGATKVGMRLRAILLDRNHVGLSPRAEALLYCADRAEHVESVIRPALERGAVVVTDRYIDSMVAYQGAGRQLPEDEIVWLNRWATDNLLPDLTIVLDLPPSEGSARRGAPADRLEAESEDFHERVRSGFQARARSEPDRYFVVDASEPAEAVSRAIQDEVRRILPDPVPDSSEEATTTFPAIKIE</sequence>
<feature type="transmembrane region" description="Helical" evidence="19">
    <location>
        <begin position="279"/>
        <end position="299"/>
    </location>
</feature>
<keyword evidence="22" id="KW-1185">Reference proteome</keyword>
<evidence type="ECO:0000256" key="1">
    <source>
        <dbReference type="ARBA" id="ARBA00004651"/>
    </source>
</evidence>
<keyword evidence="10 17" id="KW-0547">Nucleotide-binding</keyword>
<name>A0A2T0Q256_9ACTN</name>
<dbReference type="GO" id="GO:0006233">
    <property type="term" value="P:dTDP biosynthetic process"/>
    <property type="evidence" value="ECO:0007669"/>
    <property type="project" value="InterPro"/>
</dbReference>
<dbReference type="EMBL" id="PVZC01000005">
    <property type="protein sequence ID" value="PRX97886.1"/>
    <property type="molecule type" value="Genomic_DNA"/>
</dbReference>
<dbReference type="GO" id="GO:0005886">
    <property type="term" value="C:plasma membrane"/>
    <property type="evidence" value="ECO:0007669"/>
    <property type="project" value="UniProtKB-SubCell"/>
</dbReference>
<feature type="transmembrane region" description="Helical" evidence="19">
    <location>
        <begin position="370"/>
        <end position="395"/>
    </location>
</feature>
<dbReference type="GO" id="GO:0005524">
    <property type="term" value="F:ATP binding"/>
    <property type="evidence" value="ECO:0007669"/>
    <property type="project" value="UniProtKB-UniRule"/>
</dbReference>
<protein>
    <recommendedName>
        <fullName evidence="4 17">Thymidylate kinase</fullName>
        <ecNumber evidence="3 17">2.7.4.9</ecNumber>
    </recommendedName>
    <alternativeName>
        <fullName evidence="17">dTMP kinase</fullName>
    </alternativeName>
</protein>
<dbReference type="GO" id="GO:0006235">
    <property type="term" value="P:dTTP biosynthetic process"/>
    <property type="evidence" value="ECO:0007669"/>
    <property type="project" value="UniProtKB-UniRule"/>
</dbReference>
<feature type="transmembrane region" description="Helical" evidence="19">
    <location>
        <begin position="154"/>
        <end position="174"/>
    </location>
</feature>
<comment type="subcellular location">
    <subcellularLocation>
        <location evidence="1">Cell membrane</location>
        <topology evidence="1">Multi-pass membrane protein</topology>
    </subcellularLocation>
</comment>
<dbReference type="Proteomes" id="UP000237846">
    <property type="component" value="Unassembled WGS sequence"/>
</dbReference>
<feature type="transmembrane region" description="Helical" evidence="19">
    <location>
        <begin position="25"/>
        <end position="50"/>
    </location>
</feature>
<evidence type="ECO:0000256" key="4">
    <source>
        <dbReference type="ARBA" id="ARBA00017144"/>
    </source>
</evidence>